<dbReference type="AlphaFoldDB" id="A0A8H4QTP3"/>
<evidence type="ECO:0000256" key="1">
    <source>
        <dbReference type="SAM" id="MobiDB-lite"/>
    </source>
</evidence>
<protein>
    <recommendedName>
        <fullName evidence="2">DUF6699 domain-containing protein</fullName>
    </recommendedName>
</protein>
<dbReference type="Proteomes" id="UP000521872">
    <property type="component" value="Unassembled WGS sequence"/>
</dbReference>
<keyword evidence="4" id="KW-1185">Reference proteome</keyword>
<dbReference type="Pfam" id="PF20415">
    <property type="entry name" value="DUF6699"/>
    <property type="match status" value="1"/>
</dbReference>
<feature type="domain" description="DUF6699" evidence="2">
    <location>
        <begin position="178"/>
        <end position="282"/>
    </location>
</feature>
<name>A0A8H4QTP3_9AGAR</name>
<feature type="compositionally biased region" description="Low complexity" evidence="1">
    <location>
        <begin position="1"/>
        <end position="30"/>
    </location>
</feature>
<reference evidence="3 4" key="1">
    <citation type="submission" date="2019-12" db="EMBL/GenBank/DDBJ databases">
        <authorList>
            <person name="Floudas D."/>
            <person name="Bentzer J."/>
            <person name="Ahren D."/>
            <person name="Johansson T."/>
            <person name="Persson P."/>
            <person name="Tunlid A."/>
        </authorList>
    </citation>
    <scope>NUCLEOTIDE SEQUENCE [LARGE SCALE GENOMIC DNA]</scope>
    <source>
        <strain evidence="3 4">CBS 102.39</strain>
    </source>
</reference>
<evidence type="ECO:0000313" key="3">
    <source>
        <dbReference type="EMBL" id="KAF4616177.1"/>
    </source>
</evidence>
<feature type="region of interest" description="Disordered" evidence="1">
    <location>
        <begin position="1"/>
        <end position="46"/>
    </location>
</feature>
<organism evidence="3 4">
    <name type="scientific">Agrocybe pediades</name>
    <dbReference type="NCBI Taxonomy" id="84607"/>
    <lineage>
        <taxon>Eukaryota</taxon>
        <taxon>Fungi</taxon>
        <taxon>Dikarya</taxon>
        <taxon>Basidiomycota</taxon>
        <taxon>Agaricomycotina</taxon>
        <taxon>Agaricomycetes</taxon>
        <taxon>Agaricomycetidae</taxon>
        <taxon>Agaricales</taxon>
        <taxon>Agaricineae</taxon>
        <taxon>Strophariaceae</taxon>
        <taxon>Agrocybe</taxon>
    </lineage>
</organism>
<feature type="region of interest" description="Disordered" evidence="1">
    <location>
        <begin position="228"/>
        <end position="262"/>
    </location>
</feature>
<comment type="caution">
    <text evidence="3">The sequence shown here is derived from an EMBL/GenBank/DDBJ whole genome shotgun (WGS) entry which is preliminary data.</text>
</comment>
<evidence type="ECO:0000313" key="4">
    <source>
        <dbReference type="Proteomes" id="UP000521872"/>
    </source>
</evidence>
<dbReference type="EMBL" id="JAACJL010000032">
    <property type="protein sequence ID" value="KAF4616177.1"/>
    <property type="molecule type" value="Genomic_DNA"/>
</dbReference>
<sequence length="297" mass="31941">MSHQYTRSSTPSSSSTRSSSNTSYGFGSSTHSSYTSATGGSACHGGPGSDKSLYYDSPTSVGQRVFRPINSPIASSSASSWGPSDNAPTMASYESYHGYMPSTPASSTLGGGSSWSSPTLVQPSPSYSGYQDLSPYVLSPVPSNASGIQLNPCLQTGNVFMLDFLRYEQDAHRLVNGGDPAFMPGMANAEIRFMQFKSGTCHVQARNQAYITVQDVLDSVYRFLQQNDQSPHHAPQGNFRPGTPTARSGGRPSTPTPTGHYDRRVRRIDLIASLGMTRYGGMVRAHGPNTWILHFVQ</sequence>
<gene>
    <name evidence="3" type="ORF">D9613_011247</name>
</gene>
<proteinExistence type="predicted"/>
<dbReference type="InterPro" id="IPR046522">
    <property type="entry name" value="DUF6699"/>
</dbReference>
<accession>A0A8H4QTP3</accession>
<evidence type="ECO:0000259" key="2">
    <source>
        <dbReference type="Pfam" id="PF20415"/>
    </source>
</evidence>